<dbReference type="Proteomes" id="UP001203297">
    <property type="component" value="Unassembled WGS sequence"/>
</dbReference>
<dbReference type="EMBL" id="WTXG01000004">
    <property type="protein sequence ID" value="KAI0305997.1"/>
    <property type="molecule type" value="Genomic_DNA"/>
</dbReference>
<name>A0AAD4QPU9_9AGAM</name>
<evidence type="ECO:0000256" key="1">
    <source>
        <dbReference type="SAM" id="MobiDB-lite"/>
    </source>
</evidence>
<feature type="region of interest" description="Disordered" evidence="1">
    <location>
        <begin position="1"/>
        <end position="42"/>
    </location>
</feature>
<accession>A0AAD4QPU9</accession>
<keyword evidence="3" id="KW-1185">Reference proteome</keyword>
<feature type="compositionally biased region" description="Pro residues" evidence="1">
    <location>
        <begin position="9"/>
        <end position="38"/>
    </location>
</feature>
<evidence type="ECO:0000313" key="3">
    <source>
        <dbReference type="Proteomes" id="UP001203297"/>
    </source>
</evidence>
<organism evidence="2 3">
    <name type="scientific">Multifurca ochricompacta</name>
    <dbReference type="NCBI Taxonomy" id="376703"/>
    <lineage>
        <taxon>Eukaryota</taxon>
        <taxon>Fungi</taxon>
        <taxon>Dikarya</taxon>
        <taxon>Basidiomycota</taxon>
        <taxon>Agaricomycotina</taxon>
        <taxon>Agaricomycetes</taxon>
        <taxon>Russulales</taxon>
        <taxon>Russulaceae</taxon>
        <taxon>Multifurca</taxon>
    </lineage>
</organism>
<sequence length="113" mass="12429">MRSCLKHPSPSPSPANSPSIATPPPTRDPTPPLIPPDVPSLAAKRRPAPSLIEACLTRRCVHFCSELVDKVFVADEWDRSPAEATPRLTYQDCDTPSTVTFFLPVHSFFFSIV</sequence>
<comment type="caution">
    <text evidence="2">The sequence shown here is derived from an EMBL/GenBank/DDBJ whole genome shotgun (WGS) entry which is preliminary data.</text>
</comment>
<protein>
    <submittedName>
        <fullName evidence="2">Uncharacterized protein</fullName>
    </submittedName>
</protein>
<dbReference type="AlphaFoldDB" id="A0AAD4QPU9"/>
<evidence type="ECO:0000313" key="2">
    <source>
        <dbReference type="EMBL" id="KAI0305997.1"/>
    </source>
</evidence>
<gene>
    <name evidence="2" type="ORF">B0F90DRAFT_1695221</name>
</gene>
<proteinExistence type="predicted"/>
<reference evidence="2" key="1">
    <citation type="journal article" date="2022" name="New Phytol.">
        <title>Evolutionary transition to the ectomycorrhizal habit in the genomes of a hyperdiverse lineage of mushroom-forming fungi.</title>
        <authorList>
            <person name="Looney B."/>
            <person name="Miyauchi S."/>
            <person name="Morin E."/>
            <person name="Drula E."/>
            <person name="Courty P.E."/>
            <person name="Kohler A."/>
            <person name="Kuo A."/>
            <person name="LaButti K."/>
            <person name="Pangilinan J."/>
            <person name="Lipzen A."/>
            <person name="Riley R."/>
            <person name="Andreopoulos W."/>
            <person name="He G."/>
            <person name="Johnson J."/>
            <person name="Nolan M."/>
            <person name="Tritt A."/>
            <person name="Barry K.W."/>
            <person name="Grigoriev I.V."/>
            <person name="Nagy L.G."/>
            <person name="Hibbett D."/>
            <person name="Henrissat B."/>
            <person name="Matheny P.B."/>
            <person name="Labbe J."/>
            <person name="Martin F.M."/>
        </authorList>
    </citation>
    <scope>NUCLEOTIDE SEQUENCE</scope>
    <source>
        <strain evidence="2">BPL690</strain>
    </source>
</reference>